<keyword evidence="2" id="KW-1185">Reference proteome</keyword>
<accession>A0AAD1ZVQ9</accession>
<dbReference type="EMBL" id="OU503049">
    <property type="protein sequence ID" value="CAI9776493.1"/>
    <property type="molecule type" value="Genomic_DNA"/>
</dbReference>
<dbReference type="AlphaFoldDB" id="A0AAD1ZVQ9"/>
<name>A0AAD1ZVQ9_9LAMI</name>
<gene>
    <name evidence="1" type="ORF">FPE_LOCUS23923</name>
</gene>
<evidence type="ECO:0000313" key="2">
    <source>
        <dbReference type="Proteomes" id="UP000834106"/>
    </source>
</evidence>
<organism evidence="1 2">
    <name type="scientific">Fraxinus pennsylvanica</name>
    <dbReference type="NCBI Taxonomy" id="56036"/>
    <lineage>
        <taxon>Eukaryota</taxon>
        <taxon>Viridiplantae</taxon>
        <taxon>Streptophyta</taxon>
        <taxon>Embryophyta</taxon>
        <taxon>Tracheophyta</taxon>
        <taxon>Spermatophyta</taxon>
        <taxon>Magnoliopsida</taxon>
        <taxon>eudicotyledons</taxon>
        <taxon>Gunneridae</taxon>
        <taxon>Pentapetalae</taxon>
        <taxon>asterids</taxon>
        <taxon>lamiids</taxon>
        <taxon>Lamiales</taxon>
        <taxon>Oleaceae</taxon>
        <taxon>Oleeae</taxon>
        <taxon>Fraxinus</taxon>
    </lineage>
</organism>
<proteinExistence type="predicted"/>
<reference evidence="1" key="1">
    <citation type="submission" date="2023-05" db="EMBL/GenBank/DDBJ databases">
        <authorList>
            <person name="Huff M."/>
        </authorList>
    </citation>
    <scope>NUCLEOTIDE SEQUENCE</scope>
</reference>
<sequence>MQHGQNFHCYFASSIAKSSPSLSGEKHYQIKQTEANVLKTVEKRSLLPRMIYLSIHSASVSVKENVEANRSFVNPSFSLELNILLERSAKILEFPFEDAVEIVLGVSSGRKPLEALSTAVVDWMNFAVFFNAWNLNSCEIRLSEKTVLALVLGSWHLVNSLTKKYLLEKIGSTGSLISSPGSDFPILVKLVTEPLAWHGLIIQSCVVDL</sequence>
<dbReference type="Proteomes" id="UP000834106">
    <property type="component" value="Chromosome 14"/>
</dbReference>
<evidence type="ECO:0000313" key="1">
    <source>
        <dbReference type="EMBL" id="CAI9776493.1"/>
    </source>
</evidence>
<protein>
    <submittedName>
        <fullName evidence="1">Uncharacterized protein</fullName>
    </submittedName>
</protein>